<dbReference type="SUPFAM" id="SSF53335">
    <property type="entry name" value="S-adenosyl-L-methionine-dependent methyltransferases"/>
    <property type="match status" value="1"/>
</dbReference>
<dbReference type="GO" id="GO:0043527">
    <property type="term" value="C:tRNA methyltransferase complex"/>
    <property type="evidence" value="ECO:0007669"/>
    <property type="project" value="TreeGrafter"/>
</dbReference>
<keyword evidence="6 7" id="KW-0819">tRNA processing</keyword>
<gene>
    <name evidence="7 8" type="primary">trmB</name>
    <name evidence="8" type="ORF">JCM17207_19030</name>
</gene>
<dbReference type="NCBIfam" id="NF001080">
    <property type="entry name" value="PRK00121.2-2"/>
    <property type="match status" value="1"/>
</dbReference>
<keyword evidence="9" id="KW-1185">Reference proteome</keyword>
<feature type="binding site" evidence="7">
    <location>
        <position position="162"/>
    </location>
    <ligand>
        <name>substrate</name>
    </ligand>
</feature>
<evidence type="ECO:0000256" key="4">
    <source>
        <dbReference type="ARBA" id="ARBA00022679"/>
    </source>
</evidence>
<evidence type="ECO:0000256" key="6">
    <source>
        <dbReference type="ARBA" id="ARBA00022694"/>
    </source>
</evidence>
<keyword evidence="5 7" id="KW-0949">S-adenosyl-L-methionine</keyword>
<dbReference type="CDD" id="cd02440">
    <property type="entry name" value="AdoMet_MTases"/>
    <property type="match status" value="1"/>
</dbReference>
<comment type="function">
    <text evidence="2 7">Catalyzes the formation of N(7)-methylguanine at position 46 (m7G46) in tRNA.</text>
</comment>
<dbReference type="NCBIfam" id="TIGR00091">
    <property type="entry name" value="tRNA (guanosine(46)-N7)-methyltransferase TrmB"/>
    <property type="match status" value="1"/>
</dbReference>
<feature type="binding site" evidence="7">
    <location>
        <position position="44"/>
    </location>
    <ligand>
        <name>S-adenosyl-L-methionine</name>
        <dbReference type="ChEBI" id="CHEBI:59789"/>
    </ligand>
</feature>
<dbReference type="InterPro" id="IPR003358">
    <property type="entry name" value="tRNA_(Gua-N-7)_MeTrfase_Trmb"/>
</dbReference>
<sequence>MRMRFKPYARAELLASDFHVHDPFHLGGQWHAQFPRPEQPLVLELGCGKGGFISQLACAHPENNYIGIDITDKVLILAKRKIEAAYATAGRPVDNVKILSADIERIRGVFTPEDTVSRIYINFCNPWSKNASSNKHRLTYPRQLIQYRDFLVDGGEIYFKTDDEDLFRDSLEYFPASGYEITWQTRDLHDNEPEWNIRTEHEGMFTEMGIKIKALIARKLPGEESISWIEPKVLKRLAAQQAEAEAAAQNEADAEG</sequence>
<dbReference type="RefSeq" id="WP_238317520.1">
    <property type="nucleotide sequence ID" value="NZ_BQKV01000081.1"/>
</dbReference>
<comment type="caution">
    <text evidence="7">Lacks conserved residue(s) required for the propagation of feature annotation.</text>
</comment>
<accession>A0AA37N4Q8</accession>
<protein>
    <recommendedName>
        <fullName evidence="7">tRNA (guanine-N(7)-)-methyltransferase</fullName>
        <ecNumber evidence="7">2.1.1.33</ecNumber>
    </recommendedName>
    <alternativeName>
        <fullName evidence="7">tRNA (guanine(46)-N(7))-methyltransferase</fullName>
    </alternativeName>
    <alternativeName>
        <fullName evidence="7">tRNA(m7G46)-methyltransferase</fullName>
    </alternativeName>
</protein>
<dbReference type="Pfam" id="PF02390">
    <property type="entry name" value="Methyltransf_4"/>
    <property type="match status" value="1"/>
</dbReference>
<dbReference type="PROSITE" id="PS51625">
    <property type="entry name" value="SAM_MT_TRMB"/>
    <property type="match status" value="1"/>
</dbReference>
<comment type="pathway">
    <text evidence="7">tRNA modification; N(7)-methylguanine-tRNA biosynthesis.</text>
</comment>
<feature type="binding site" evidence="7">
    <location>
        <position position="102"/>
    </location>
    <ligand>
        <name>S-adenosyl-L-methionine</name>
        <dbReference type="ChEBI" id="CHEBI:59789"/>
    </ligand>
</feature>
<feature type="binding site" evidence="7">
    <location>
        <position position="125"/>
    </location>
    <ligand>
        <name>S-adenosyl-L-methionine</name>
        <dbReference type="ChEBI" id="CHEBI:59789"/>
    </ligand>
</feature>
<feature type="binding site" evidence="7">
    <location>
        <position position="69"/>
    </location>
    <ligand>
        <name>S-adenosyl-L-methionine</name>
        <dbReference type="ChEBI" id="CHEBI:59789"/>
    </ligand>
</feature>
<evidence type="ECO:0000313" key="8">
    <source>
        <dbReference type="EMBL" id="GJN65278.1"/>
    </source>
</evidence>
<dbReference type="HAMAP" id="MF_01057">
    <property type="entry name" value="tRNA_methyltr_TrmB"/>
    <property type="match status" value="1"/>
</dbReference>
<dbReference type="GO" id="GO:0008176">
    <property type="term" value="F:tRNA (guanine(46)-N7)-methyltransferase activity"/>
    <property type="evidence" value="ECO:0007669"/>
    <property type="project" value="UniProtKB-UniRule"/>
</dbReference>
<dbReference type="EC" id="2.1.1.33" evidence="7"/>
<reference evidence="8" key="1">
    <citation type="journal article" date="2022" name="Int. J. Syst. Evol. Microbiol.">
        <title>Genome-based, phenotypic and chemotaxonomic classification of Faecalibacterium strains: proposal of three novel species Faecalibacterium duncaniae sp. nov., Faecalibacterium hattorii sp. nov. and Faecalibacterium gallinarum sp. nov. .</title>
        <authorList>
            <person name="Sakamoto M."/>
            <person name="Sakurai N."/>
            <person name="Tanno H."/>
            <person name="Iino T."/>
            <person name="Ohkuma M."/>
            <person name="Endo A."/>
        </authorList>
    </citation>
    <scope>NUCLEOTIDE SEQUENCE</scope>
    <source>
        <strain evidence="8">JCM 17207</strain>
    </source>
</reference>
<name>A0AA37N4Q8_9FIRM</name>
<organism evidence="8 9">
    <name type="scientific">Faecalibacterium gallinarum</name>
    <dbReference type="NCBI Taxonomy" id="2903556"/>
    <lineage>
        <taxon>Bacteria</taxon>
        <taxon>Bacillati</taxon>
        <taxon>Bacillota</taxon>
        <taxon>Clostridia</taxon>
        <taxon>Eubacteriales</taxon>
        <taxon>Oscillospiraceae</taxon>
        <taxon>Faecalibacterium</taxon>
    </lineage>
</organism>
<evidence type="ECO:0000313" key="9">
    <source>
        <dbReference type="Proteomes" id="UP001055185"/>
    </source>
</evidence>
<dbReference type="PANTHER" id="PTHR23417">
    <property type="entry name" value="3-DEOXY-D-MANNO-OCTULOSONIC-ACID TRANSFERASE/TRNA GUANINE-N 7 - -METHYLTRANSFERASE"/>
    <property type="match status" value="1"/>
</dbReference>
<proteinExistence type="inferred from homology"/>
<dbReference type="Gene3D" id="3.40.50.150">
    <property type="entry name" value="Vaccinia Virus protein VP39"/>
    <property type="match status" value="1"/>
</dbReference>
<dbReference type="PANTHER" id="PTHR23417:SF14">
    <property type="entry name" value="PENTACOTRIPEPTIDE-REPEAT REGION OF PRORP DOMAIN-CONTAINING PROTEIN"/>
    <property type="match status" value="1"/>
</dbReference>
<dbReference type="AlphaFoldDB" id="A0AA37N4Q8"/>
<evidence type="ECO:0000256" key="3">
    <source>
        <dbReference type="ARBA" id="ARBA00022603"/>
    </source>
</evidence>
<dbReference type="InterPro" id="IPR055361">
    <property type="entry name" value="tRNA_methyltr_TrmB_bact"/>
</dbReference>
<feature type="binding site" evidence="7">
    <location>
        <position position="129"/>
    </location>
    <ligand>
        <name>substrate</name>
    </ligand>
</feature>
<evidence type="ECO:0000256" key="1">
    <source>
        <dbReference type="ARBA" id="ARBA00000142"/>
    </source>
</evidence>
<evidence type="ECO:0000256" key="2">
    <source>
        <dbReference type="ARBA" id="ARBA00003015"/>
    </source>
</evidence>
<dbReference type="EMBL" id="BQKV01000081">
    <property type="protein sequence ID" value="GJN65278.1"/>
    <property type="molecule type" value="Genomic_DNA"/>
</dbReference>
<comment type="catalytic activity">
    <reaction evidence="1 7">
        <text>guanosine(46) in tRNA + S-adenosyl-L-methionine = N(7)-methylguanosine(46) in tRNA + S-adenosyl-L-homocysteine</text>
        <dbReference type="Rhea" id="RHEA:42708"/>
        <dbReference type="Rhea" id="RHEA-COMP:10188"/>
        <dbReference type="Rhea" id="RHEA-COMP:10189"/>
        <dbReference type="ChEBI" id="CHEBI:57856"/>
        <dbReference type="ChEBI" id="CHEBI:59789"/>
        <dbReference type="ChEBI" id="CHEBI:74269"/>
        <dbReference type="ChEBI" id="CHEBI:74480"/>
        <dbReference type="EC" id="2.1.1.33"/>
    </reaction>
</comment>
<dbReference type="Proteomes" id="UP001055185">
    <property type="component" value="Unassembled WGS sequence"/>
</dbReference>
<evidence type="ECO:0000256" key="5">
    <source>
        <dbReference type="ARBA" id="ARBA00022691"/>
    </source>
</evidence>
<dbReference type="InterPro" id="IPR029063">
    <property type="entry name" value="SAM-dependent_MTases_sf"/>
</dbReference>
<keyword evidence="4 7" id="KW-0808">Transferase</keyword>
<comment type="similarity">
    <text evidence="7">Belongs to the class I-like SAM-binding methyltransferase superfamily. TrmB family.</text>
</comment>
<keyword evidence="3 7" id="KW-0489">Methyltransferase</keyword>
<comment type="caution">
    <text evidence="8">The sequence shown here is derived from an EMBL/GenBank/DDBJ whole genome shotgun (WGS) entry which is preliminary data.</text>
</comment>
<evidence type="ECO:0000256" key="7">
    <source>
        <dbReference type="HAMAP-Rule" id="MF_01057"/>
    </source>
</evidence>